<dbReference type="Pfam" id="PF12833">
    <property type="entry name" value="HTH_18"/>
    <property type="match status" value="1"/>
</dbReference>
<accession>A0A6B9G5H9</accession>
<reference evidence="5 6" key="1">
    <citation type="submission" date="2017-11" db="EMBL/GenBank/DDBJ databases">
        <title>Genome sequence of Pantoea cypripedii NE1.</title>
        <authorList>
            <person name="Nascimento F.X."/>
        </authorList>
    </citation>
    <scope>NUCLEOTIDE SEQUENCE [LARGE SCALE GENOMIC DNA]</scope>
    <source>
        <strain evidence="5 6">NE1</strain>
        <plasmid evidence="6">pne1b</plasmid>
    </source>
</reference>
<geneLocation type="plasmid" evidence="6">
    <name>pne1b</name>
</geneLocation>
<organism evidence="5 6">
    <name type="scientific">Pantoea cypripedii</name>
    <name type="common">Pectobacterium cypripedii</name>
    <name type="synonym">Erwinia cypripedii</name>
    <dbReference type="NCBI Taxonomy" id="55209"/>
    <lineage>
        <taxon>Bacteria</taxon>
        <taxon>Pseudomonadati</taxon>
        <taxon>Pseudomonadota</taxon>
        <taxon>Gammaproteobacteria</taxon>
        <taxon>Enterobacterales</taxon>
        <taxon>Erwiniaceae</taxon>
        <taxon>Pantoea</taxon>
    </lineage>
</organism>
<evidence type="ECO:0000313" key="5">
    <source>
        <dbReference type="EMBL" id="QGY32804.1"/>
    </source>
</evidence>
<evidence type="ECO:0000313" key="6">
    <source>
        <dbReference type="Proteomes" id="UP000502005"/>
    </source>
</evidence>
<dbReference type="InterPro" id="IPR018060">
    <property type="entry name" value="HTH_AraC"/>
</dbReference>
<dbReference type="EMBL" id="CP024770">
    <property type="protein sequence ID" value="QGY32804.1"/>
    <property type="molecule type" value="Genomic_DNA"/>
</dbReference>
<dbReference type="GO" id="GO:0043565">
    <property type="term" value="F:sequence-specific DNA binding"/>
    <property type="evidence" value="ECO:0007669"/>
    <property type="project" value="InterPro"/>
</dbReference>
<keyword evidence="1" id="KW-0805">Transcription regulation</keyword>
<keyword evidence="5" id="KW-0614">Plasmid</keyword>
<keyword evidence="3" id="KW-0804">Transcription</keyword>
<keyword evidence="2" id="KW-0238">DNA-binding</keyword>
<protein>
    <recommendedName>
        <fullName evidence="4">HTH araC/xylS-type domain-containing protein</fullName>
    </recommendedName>
</protein>
<dbReference type="Proteomes" id="UP000502005">
    <property type="component" value="Plasmid pNE1B"/>
</dbReference>
<dbReference type="PROSITE" id="PS00041">
    <property type="entry name" value="HTH_ARAC_FAMILY_1"/>
    <property type="match status" value="1"/>
</dbReference>
<name>A0A6B9G5H9_PANCY</name>
<dbReference type="SUPFAM" id="SSF46689">
    <property type="entry name" value="Homeodomain-like"/>
    <property type="match status" value="2"/>
</dbReference>
<feature type="domain" description="HTH araC/xylS-type" evidence="4">
    <location>
        <begin position="47"/>
        <end position="145"/>
    </location>
</feature>
<sequence length="187" mass="21817">MKVIDYKIIITVMPDTLNTQNRNPSPMNPATLNTNPDTDLQFRNVVVDMVDWIEKNLGEDLQLRRVTKKSGYSHWHFQRRFTEVSGWKLGEYIRARRLVNAAYDLAFTEKSLAAISVEYGFKSQNSFSRTFIRLLQVKPSVVRKELTGHRDALRELMFHLLPCGDWYRKDDLQLLCDRRGKQPSLVG</sequence>
<dbReference type="PANTHER" id="PTHR47504">
    <property type="entry name" value="RIGHT ORIGIN-BINDING PROTEIN"/>
    <property type="match status" value="1"/>
</dbReference>
<dbReference type="SMART" id="SM00342">
    <property type="entry name" value="HTH_ARAC"/>
    <property type="match status" value="1"/>
</dbReference>
<dbReference type="GO" id="GO:0003700">
    <property type="term" value="F:DNA-binding transcription factor activity"/>
    <property type="evidence" value="ECO:0007669"/>
    <property type="project" value="InterPro"/>
</dbReference>
<evidence type="ECO:0000259" key="4">
    <source>
        <dbReference type="PROSITE" id="PS01124"/>
    </source>
</evidence>
<dbReference type="InterPro" id="IPR009057">
    <property type="entry name" value="Homeodomain-like_sf"/>
</dbReference>
<proteinExistence type="predicted"/>
<evidence type="ECO:0000256" key="2">
    <source>
        <dbReference type="ARBA" id="ARBA00023125"/>
    </source>
</evidence>
<gene>
    <name evidence="5" type="ORF">CUN67_28105</name>
</gene>
<evidence type="ECO:0000256" key="1">
    <source>
        <dbReference type="ARBA" id="ARBA00023015"/>
    </source>
</evidence>
<dbReference type="PROSITE" id="PS01124">
    <property type="entry name" value="HTH_ARAC_FAMILY_2"/>
    <property type="match status" value="1"/>
</dbReference>
<dbReference type="InterPro" id="IPR018062">
    <property type="entry name" value="HTH_AraC-typ_CS"/>
</dbReference>
<evidence type="ECO:0000256" key="3">
    <source>
        <dbReference type="ARBA" id="ARBA00023163"/>
    </source>
</evidence>
<dbReference type="Gene3D" id="1.10.10.60">
    <property type="entry name" value="Homeodomain-like"/>
    <property type="match status" value="2"/>
</dbReference>
<dbReference type="InterPro" id="IPR050959">
    <property type="entry name" value="MarA-like"/>
</dbReference>
<dbReference type="AlphaFoldDB" id="A0A6B9G5H9"/>
<dbReference type="PANTHER" id="PTHR47504:SF5">
    <property type="entry name" value="RIGHT ORIGIN-BINDING PROTEIN"/>
    <property type="match status" value="1"/>
</dbReference>